<name>A0ABV2U5S6_9ACTN</name>
<keyword evidence="3 6" id="KW-0812">Transmembrane</keyword>
<feature type="transmembrane region" description="Helical" evidence="6">
    <location>
        <begin position="120"/>
        <end position="140"/>
    </location>
</feature>
<keyword evidence="5 6" id="KW-0472">Membrane</keyword>
<evidence type="ECO:0000313" key="8">
    <source>
        <dbReference type="Proteomes" id="UP001550044"/>
    </source>
</evidence>
<evidence type="ECO:0000256" key="4">
    <source>
        <dbReference type="ARBA" id="ARBA00022989"/>
    </source>
</evidence>
<evidence type="ECO:0000256" key="3">
    <source>
        <dbReference type="ARBA" id="ARBA00022692"/>
    </source>
</evidence>
<keyword evidence="4 6" id="KW-1133">Transmembrane helix</keyword>
<gene>
    <name evidence="7" type="ORF">ABZV61_10385</name>
</gene>
<comment type="caution">
    <text evidence="7">The sequence shown here is derived from an EMBL/GenBank/DDBJ whole genome shotgun (WGS) entry which is preliminary data.</text>
</comment>
<feature type="transmembrane region" description="Helical" evidence="6">
    <location>
        <begin position="266"/>
        <end position="285"/>
    </location>
</feature>
<feature type="transmembrane region" description="Helical" evidence="6">
    <location>
        <begin position="291"/>
        <end position="308"/>
    </location>
</feature>
<dbReference type="RefSeq" id="WP_356497006.1">
    <property type="nucleotide sequence ID" value="NZ_JBEXEF010000027.1"/>
</dbReference>
<protein>
    <submittedName>
        <fullName evidence="7">Lysylphosphatidylglycerol synthase domain-containing protein</fullName>
    </submittedName>
</protein>
<feature type="transmembrane region" description="Helical" evidence="6">
    <location>
        <begin position="237"/>
        <end position="254"/>
    </location>
</feature>
<sequence>MALPRMPFLRRIACLVPITVIGVWVVLNWPVIASGARGLLDADRYWLLAALAVTGLGWVAVSFARQGAVLEPLPARRLFATQFASGAANHLLPAGLGAGAVNLRFLRACGIPLAQSSAALALYLLAEAAARVVLLLTLLTACPGALRLDGLVPDTVALPLVWAAGGLVCTAVLAVVTVRPLRSVIGAFLGAALTDARALHARPARALALWGGSLAFPVLQAAGLVAVALAVDVPVPVTHVAIAYFVASIAAAAVPTPGGIGSVDAALVVALVAAGASVTAAGSVVLGYRIITVWLPLIPGALVLGALVRSKVV</sequence>
<dbReference type="Proteomes" id="UP001550044">
    <property type="component" value="Unassembled WGS sequence"/>
</dbReference>
<proteinExistence type="predicted"/>
<feature type="transmembrane region" description="Helical" evidence="6">
    <location>
        <begin position="160"/>
        <end position="178"/>
    </location>
</feature>
<organism evidence="7 8">
    <name type="scientific">Streptomyces sp. 900116325</name>
    <dbReference type="NCBI Taxonomy" id="3154295"/>
    <lineage>
        <taxon>Bacteria</taxon>
        <taxon>Bacillati</taxon>
        <taxon>Actinomycetota</taxon>
        <taxon>Actinomycetes</taxon>
        <taxon>Kitasatosporales</taxon>
        <taxon>Streptomycetaceae</taxon>
        <taxon>Streptomyces</taxon>
    </lineage>
</organism>
<keyword evidence="8" id="KW-1185">Reference proteome</keyword>
<dbReference type="PANTHER" id="PTHR39087:SF2">
    <property type="entry name" value="UPF0104 MEMBRANE PROTEIN MJ1595"/>
    <property type="match status" value="1"/>
</dbReference>
<evidence type="ECO:0000313" key="7">
    <source>
        <dbReference type="EMBL" id="MET8433196.1"/>
    </source>
</evidence>
<feature type="transmembrane region" description="Helical" evidence="6">
    <location>
        <begin position="207"/>
        <end position="231"/>
    </location>
</feature>
<dbReference type="EMBL" id="JBEXIP010000005">
    <property type="protein sequence ID" value="MET8433196.1"/>
    <property type="molecule type" value="Genomic_DNA"/>
</dbReference>
<dbReference type="InterPro" id="IPR022791">
    <property type="entry name" value="L-PG_synthase/AglD"/>
</dbReference>
<comment type="subcellular location">
    <subcellularLocation>
        <location evidence="1">Cell membrane</location>
        <topology evidence="1">Multi-pass membrane protein</topology>
    </subcellularLocation>
</comment>
<dbReference type="Pfam" id="PF03706">
    <property type="entry name" value="LPG_synthase_TM"/>
    <property type="match status" value="1"/>
</dbReference>
<evidence type="ECO:0000256" key="6">
    <source>
        <dbReference type="SAM" id="Phobius"/>
    </source>
</evidence>
<evidence type="ECO:0000256" key="5">
    <source>
        <dbReference type="ARBA" id="ARBA00023136"/>
    </source>
</evidence>
<evidence type="ECO:0000256" key="1">
    <source>
        <dbReference type="ARBA" id="ARBA00004651"/>
    </source>
</evidence>
<feature type="transmembrane region" description="Helical" evidence="6">
    <location>
        <begin position="12"/>
        <end position="33"/>
    </location>
</feature>
<reference evidence="7 8" key="1">
    <citation type="submission" date="2024-06" db="EMBL/GenBank/DDBJ databases">
        <title>The Natural Products Discovery Center: Release of the First 8490 Sequenced Strains for Exploring Actinobacteria Biosynthetic Diversity.</title>
        <authorList>
            <person name="Kalkreuter E."/>
            <person name="Kautsar S.A."/>
            <person name="Yang D."/>
            <person name="Bader C.D."/>
            <person name="Teijaro C.N."/>
            <person name="Fluegel L."/>
            <person name="Davis C.M."/>
            <person name="Simpson J.R."/>
            <person name="Lauterbach L."/>
            <person name="Steele A.D."/>
            <person name="Gui C."/>
            <person name="Meng S."/>
            <person name="Li G."/>
            <person name="Viehrig K."/>
            <person name="Ye F."/>
            <person name="Su P."/>
            <person name="Kiefer A.F."/>
            <person name="Nichols A."/>
            <person name="Cepeda A.J."/>
            <person name="Yan W."/>
            <person name="Fan B."/>
            <person name="Jiang Y."/>
            <person name="Adhikari A."/>
            <person name="Zheng C.-J."/>
            <person name="Schuster L."/>
            <person name="Cowan T.M."/>
            <person name="Smanski M.J."/>
            <person name="Chevrette M.G."/>
            <person name="De Carvalho L.P.S."/>
            <person name="Shen B."/>
        </authorList>
    </citation>
    <scope>NUCLEOTIDE SEQUENCE [LARGE SCALE GENOMIC DNA]</scope>
    <source>
        <strain evidence="7 8">NPDC005137</strain>
    </source>
</reference>
<dbReference type="PANTHER" id="PTHR39087">
    <property type="entry name" value="UPF0104 MEMBRANE PROTEIN MJ1595"/>
    <property type="match status" value="1"/>
</dbReference>
<feature type="transmembrane region" description="Helical" evidence="6">
    <location>
        <begin position="45"/>
        <end position="64"/>
    </location>
</feature>
<keyword evidence="2" id="KW-1003">Cell membrane</keyword>
<accession>A0ABV2U5S6</accession>
<evidence type="ECO:0000256" key="2">
    <source>
        <dbReference type="ARBA" id="ARBA00022475"/>
    </source>
</evidence>